<evidence type="ECO:0000256" key="1">
    <source>
        <dbReference type="ARBA" id="ARBA00010746"/>
    </source>
</evidence>
<dbReference type="OrthoDB" id="1864232at2759"/>
<dbReference type="EMBL" id="CM009752">
    <property type="protein sequence ID" value="PUZ62081.1"/>
    <property type="molecule type" value="Genomic_DNA"/>
</dbReference>
<dbReference type="InterPro" id="IPR006311">
    <property type="entry name" value="TAT_signal"/>
</dbReference>
<evidence type="ECO:0000313" key="6">
    <source>
        <dbReference type="Proteomes" id="UP000244336"/>
    </source>
</evidence>
<keyword evidence="6" id="KW-1185">Reference proteome</keyword>
<comment type="subcellular location">
    <subcellularLocation>
        <location evidence="4">Secreted</location>
        <location evidence="4">Extracellular space</location>
        <location evidence="4">Apoplast</location>
    </subcellularLocation>
</comment>
<name>A0A2T7E2M5_9POAL</name>
<accession>A0A2T7E2M5</accession>
<dbReference type="Pfam" id="PF03018">
    <property type="entry name" value="Dirigent"/>
    <property type="match status" value="1"/>
</dbReference>
<comment type="similarity">
    <text evidence="1 4">Belongs to the plant dirigent protein family.</text>
</comment>
<dbReference type="Gene3D" id="2.40.480.10">
    <property type="entry name" value="Allene oxide cyclase-like"/>
    <property type="match status" value="1"/>
</dbReference>
<evidence type="ECO:0000256" key="4">
    <source>
        <dbReference type="RuleBase" id="RU363099"/>
    </source>
</evidence>
<dbReference type="STRING" id="1504633.A0A2T7E2M5"/>
<dbReference type="InterPro" id="IPR004265">
    <property type="entry name" value="Dirigent"/>
</dbReference>
<evidence type="ECO:0000256" key="3">
    <source>
        <dbReference type="ARBA" id="ARBA00022525"/>
    </source>
</evidence>
<dbReference type="Proteomes" id="UP000244336">
    <property type="component" value="Chromosome 4"/>
</dbReference>
<evidence type="ECO:0000313" key="5">
    <source>
        <dbReference type="EMBL" id="PUZ62081.1"/>
    </source>
</evidence>
<reference evidence="5 6" key="1">
    <citation type="submission" date="2018-04" db="EMBL/GenBank/DDBJ databases">
        <title>WGS assembly of Panicum hallii var. hallii HAL2.</title>
        <authorList>
            <person name="Lovell J."/>
            <person name="Jenkins J."/>
            <person name="Lowry D."/>
            <person name="Mamidi S."/>
            <person name="Sreedasyam A."/>
            <person name="Weng X."/>
            <person name="Barry K."/>
            <person name="Bonette J."/>
            <person name="Campitelli B."/>
            <person name="Daum C."/>
            <person name="Gordon S."/>
            <person name="Gould B."/>
            <person name="Lipzen A."/>
            <person name="MacQueen A."/>
            <person name="Palacio-Mejia J."/>
            <person name="Plott C."/>
            <person name="Shakirov E."/>
            <person name="Shu S."/>
            <person name="Yoshinaga Y."/>
            <person name="Zane M."/>
            <person name="Rokhsar D."/>
            <person name="Grimwood J."/>
            <person name="Schmutz J."/>
            <person name="Juenger T."/>
        </authorList>
    </citation>
    <scope>NUCLEOTIDE SEQUENCE [LARGE SCALE GENOMIC DNA]</scope>
    <source>
        <strain evidence="6">cv. HAL2</strain>
    </source>
</reference>
<dbReference type="InterPro" id="IPR044859">
    <property type="entry name" value="Allene_oxi_cyc_Dirigent"/>
</dbReference>
<organism evidence="5 6">
    <name type="scientific">Panicum hallii var. hallii</name>
    <dbReference type="NCBI Taxonomy" id="1504633"/>
    <lineage>
        <taxon>Eukaryota</taxon>
        <taxon>Viridiplantae</taxon>
        <taxon>Streptophyta</taxon>
        <taxon>Embryophyta</taxon>
        <taxon>Tracheophyta</taxon>
        <taxon>Spermatophyta</taxon>
        <taxon>Magnoliopsida</taxon>
        <taxon>Liliopsida</taxon>
        <taxon>Poales</taxon>
        <taxon>Poaceae</taxon>
        <taxon>PACMAD clade</taxon>
        <taxon>Panicoideae</taxon>
        <taxon>Panicodae</taxon>
        <taxon>Paniceae</taxon>
        <taxon>Panicinae</taxon>
        <taxon>Panicum</taxon>
        <taxon>Panicum sect. Panicum</taxon>
    </lineage>
</organism>
<proteinExistence type="inferred from homology"/>
<keyword evidence="3 4" id="KW-0964">Secreted</keyword>
<dbReference type="PANTHER" id="PTHR21495">
    <property type="entry name" value="NUCLEOPORIN-RELATED"/>
    <property type="match status" value="1"/>
</dbReference>
<comment type="function">
    <text evidence="4">Dirigent proteins impart stereoselectivity on the phenoxy radical-coupling reaction, yielding optically active lignans from two molecules of coniferyl alcohol in the biosynthesis of lignans, flavonolignans, and alkaloids and thus plays a central role in plant secondary metabolism.</text>
</comment>
<dbReference type="GO" id="GO:0009699">
    <property type="term" value="P:phenylpropanoid biosynthetic process"/>
    <property type="evidence" value="ECO:0007669"/>
    <property type="project" value="UniProtKB-ARBA"/>
</dbReference>
<evidence type="ECO:0000256" key="2">
    <source>
        <dbReference type="ARBA" id="ARBA00011738"/>
    </source>
</evidence>
<dbReference type="GO" id="GO:0048046">
    <property type="term" value="C:apoplast"/>
    <property type="evidence" value="ECO:0007669"/>
    <property type="project" value="UniProtKB-SubCell"/>
</dbReference>
<keyword evidence="4" id="KW-0052">Apoplast</keyword>
<gene>
    <name evidence="5" type="ORF">GQ55_4G329100</name>
</gene>
<sequence length="209" mass="22121">MASPVANTTSSKRRRLLLLAAAVALTILALTILVPPVSAQRRPVRLRVYVQEVLGGPGQTEKLLVRGPGPENPSLWPPHNYFGDTVVMDDLVTEGPANDSAPVGRVYGIYMTASMSRPVYTVSFTLLLSTGPYKGSTLVMAGIDDDSMPAREHAVVGGTGALRGAQGYVLGVVMPVSSQYVVMELDVHASVPEPTNKAKAAASHLIMDL</sequence>
<comment type="subunit">
    <text evidence="2 4">Homodimer.</text>
</comment>
<dbReference type="AlphaFoldDB" id="A0A2T7E2M5"/>
<protein>
    <recommendedName>
        <fullName evidence="4">Dirigent protein</fullName>
    </recommendedName>
</protein>
<dbReference type="PROSITE" id="PS51318">
    <property type="entry name" value="TAT"/>
    <property type="match status" value="1"/>
</dbReference>
<dbReference type="Gramene" id="PUZ62081">
    <property type="protein sequence ID" value="PUZ62081"/>
    <property type="gene ID" value="GQ55_4G329100"/>
</dbReference>